<evidence type="ECO:0000256" key="1">
    <source>
        <dbReference type="ARBA" id="ARBA00011073"/>
    </source>
</evidence>
<dbReference type="OrthoDB" id="9816306at2"/>
<dbReference type="InterPro" id="IPR037045">
    <property type="entry name" value="S8pro/Inhibitor_I9_sf"/>
</dbReference>
<dbReference type="Gene3D" id="3.40.50.200">
    <property type="entry name" value="Peptidase S8/S53 domain"/>
    <property type="match status" value="1"/>
</dbReference>
<dbReference type="RefSeq" id="WP_147088935.1">
    <property type="nucleotide sequence ID" value="NZ_BAABJD010000002.1"/>
</dbReference>
<protein>
    <submittedName>
        <fullName evidence="8">S8 family serine peptidase</fullName>
    </submittedName>
</protein>
<evidence type="ECO:0000313" key="8">
    <source>
        <dbReference type="EMBL" id="QEA14954.1"/>
    </source>
</evidence>
<feature type="active site" description="Charge relay system" evidence="5">
    <location>
        <position position="179"/>
    </location>
</feature>
<feature type="active site" description="Charge relay system" evidence="5">
    <location>
        <position position="146"/>
    </location>
</feature>
<dbReference type="Gene3D" id="3.30.70.80">
    <property type="entry name" value="Peptidase S8 propeptide/proteinase inhibitor I9"/>
    <property type="match status" value="1"/>
</dbReference>
<dbReference type="EMBL" id="CP042345">
    <property type="protein sequence ID" value="QEA14954.1"/>
    <property type="molecule type" value="Genomic_DNA"/>
</dbReference>
<keyword evidence="4 5" id="KW-0720">Serine protease</keyword>
<name>A0A5B8S1F4_9SPHN</name>
<proteinExistence type="inferred from homology"/>
<feature type="domain" description="Peptidase S8/S53" evidence="7">
    <location>
        <begin position="144"/>
        <end position="347"/>
    </location>
</feature>
<evidence type="ECO:0000313" key="9">
    <source>
        <dbReference type="Proteomes" id="UP000321172"/>
    </source>
</evidence>
<evidence type="ECO:0000256" key="5">
    <source>
        <dbReference type="PROSITE-ProRule" id="PRU01240"/>
    </source>
</evidence>
<dbReference type="Pfam" id="PF00082">
    <property type="entry name" value="Peptidase_S8"/>
    <property type="match status" value="1"/>
</dbReference>
<dbReference type="PROSITE" id="PS51892">
    <property type="entry name" value="SUBTILASE"/>
    <property type="match status" value="1"/>
</dbReference>
<evidence type="ECO:0000256" key="2">
    <source>
        <dbReference type="ARBA" id="ARBA00022670"/>
    </source>
</evidence>
<gene>
    <name evidence="8" type="ORF">FRF71_01725</name>
</gene>
<dbReference type="SUPFAM" id="SSF52743">
    <property type="entry name" value="Subtilisin-like"/>
    <property type="match status" value="1"/>
</dbReference>
<feature type="signal peptide" evidence="6">
    <location>
        <begin position="1"/>
        <end position="23"/>
    </location>
</feature>
<dbReference type="SUPFAM" id="SSF54897">
    <property type="entry name" value="Protease propeptides/inhibitors"/>
    <property type="match status" value="1"/>
</dbReference>
<dbReference type="PROSITE" id="PS00136">
    <property type="entry name" value="SUBTILASE_ASP"/>
    <property type="match status" value="1"/>
</dbReference>
<accession>A0A5B8S1F4</accession>
<dbReference type="GO" id="GO:0006508">
    <property type="term" value="P:proteolysis"/>
    <property type="evidence" value="ECO:0007669"/>
    <property type="project" value="UniProtKB-KW"/>
</dbReference>
<dbReference type="InterPro" id="IPR023827">
    <property type="entry name" value="Peptidase_S8_Asp-AS"/>
</dbReference>
<keyword evidence="2 5" id="KW-0645">Protease</keyword>
<comment type="similarity">
    <text evidence="1 5">Belongs to the peptidase S8 family.</text>
</comment>
<dbReference type="PRINTS" id="PR00723">
    <property type="entry name" value="SUBTILISIN"/>
</dbReference>
<dbReference type="InterPro" id="IPR000209">
    <property type="entry name" value="Peptidase_S8/S53_dom"/>
</dbReference>
<evidence type="ECO:0000256" key="4">
    <source>
        <dbReference type="ARBA" id="ARBA00022825"/>
    </source>
</evidence>
<keyword evidence="6" id="KW-0732">Signal</keyword>
<dbReference type="PANTHER" id="PTHR43806">
    <property type="entry name" value="PEPTIDASE S8"/>
    <property type="match status" value="1"/>
</dbReference>
<keyword evidence="9" id="KW-1185">Reference proteome</keyword>
<sequence length="373" mass="37557">MTKTIRLALAALPFAALAVPAQAQVAGEKIPNAYICVFKAGAVGRGQAEAEARGAVQAHGGQMGHVYRNTIRGFSANMPAAAIERMKAANPNIAYCEQDQFMATPPIRIEARPGGGGTQPPQETPWGIARVNGGAAGTFGTAWVIDTGIDQTHPDLNVDTARSRSFLGGTTLPWDENGHGTHVAGTIAALNNTIGVIGVAPGAPVVAVRVLNRRGSGTNSGVIAGVDYVGSAGRAGDVANMSLGGGVSQALDDAVIAAAAGGVKFALAAGNESDNANNHSPARANGPNVFTVSAFANGDVWASFSNYGNPPIDYAEPGVSIKSTWLSGGYNTISGTSMATPHLAGILLARATPANGGTVSGDPAAPADTIGTR</sequence>
<dbReference type="GO" id="GO:0005615">
    <property type="term" value="C:extracellular space"/>
    <property type="evidence" value="ECO:0007669"/>
    <property type="project" value="TreeGrafter"/>
</dbReference>
<dbReference type="InterPro" id="IPR015500">
    <property type="entry name" value="Peptidase_S8_subtilisin-rel"/>
</dbReference>
<evidence type="ECO:0000256" key="3">
    <source>
        <dbReference type="ARBA" id="ARBA00022801"/>
    </source>
</evidence>
<dbReference type="InterPro" id="IPR022398">
    <property type="entry name" value="Peptidase_S8_His-AS"/>
</dbReference>
<dbReference type="AlphaFoldDB" id="A0A5B8S1F4"/>
<organism evidence="8 9">
    <name type="scientific">Novosphingobium ginsenosidimutans</name>
    <dbReference type="NCBI Taxonomy" id="1176536"/>
    <lineage>
        <taxon>Bacteria</taxon>
        <taxon>Pseudomonadati</taxon>
        <taxon>Pseudomonadota</taxon>
        <taxon>Alphaproteobacteria</taxon>
        <taxon>Sphingomonadales</taxon>
        <taxon>Sphingomonadaceae</taxon>
        <taxon>Novosphingobium</taxon>
    </lineage>
</organism>
<evidence type="ECO:0000256" key="6">
    <source>
        <dbReference type="SAM" id="SignalP"/>
    </source>
</evidence>
<dbReference type="PANTHER" id="PTHR43806:SF11">
    <property type="entry name" value="CEREVISIN-RELATED"/>
    <property type="match status" value="1"/>
</dbReference>
<dbReference type="InterPro" id="IPR036852">
    <property type="entry name" value="Peptidase_S8/S53_dom_sf"/>
</dbReference>
<dbReference type="KEGG" id="ngf:FRF71_01725"/>
<feature type="chain" id="PRO_5022714050" evidence="6">
    <location>
        <begin position="24"/>
        <end position="373"/>
    </location>
</feature>
<reference evidence="8 9" key="1">
    <citation type="journal article" date="2013" name="J. Microbiol. Biotechnol.">
        <title>Novosphingobium ginsenosidimutans sp. nov., with the ability to convert ginsenoside.</title>
        <authorList>
            <person name="Kim J.K."/>
            <person name="He D."/>
            <person name="Liu Q.M."/>
            <person name="Park H.Y."/>
            <person name="Jung M.S."/>
            <person name="Yoon M.H."/>
            <person name="Kim S.C."/>
            <person name="Im W.T."/>
        </authorList>
    </citation>
    <scope>NUCLEOTIDE SEQUENCE [LARGE SCALE GENOMIC DNA]</scope>
    <source>
        <strain evidence="8 9">FW-6</strain>
    </source>
</reference>
<keyword evidence="3 5" id="KW-0378">Hydrolase</keyword>
<evidence type="ECO:0000259" key="7">
    <source>
        <dbReference type="Pfam" id="PF00082"/>
    </source>
</evidence>
<feature type="active site" description="Charge relay system" evidence="5">
    <location>
        <position position="337"/>
    </location>
</feature>
<dbReference type="PROSITE" id="PS00137">
    <property type="entry name" value="SUBTILASE_HIS"/>
    <property type="match status" value="1"/>
</dbReference>
<dbReference type="Proteomes" id="UP000321172">
    <property type="component" value="Chromosome"/>
</dbReference>
<dbReference type="InterPro" id="IPR050131">
    <property type="entry name" value="Peptidase_S8_subtilisin-like"/>
</dbReference>
<dbReference type="GO" id="GO:0004252">
    <property type="term" value="F:serine-type endopeptidase activity"/>
    <property type="evidence" value="ECO:0007669"/>
    <property type="project" value="UniProtKB-UniRule"/>
</dbReference>